<keyword evidence="5" id="KW-1185">Reference proteome</keyword>
<dbReference type="GO" id="GO:0004035">
    <property type="term" value="F:alkaline phosphatase activity"/>
    <property type="evidence" value="ECO:0007669"/>
    <property type="project" value="UniProtKB-EC"/>
</dbReference>
<dbReference type="EC" id="3.1.3.1" evidence="4"/>
<evidence type="ECO:0000313" key="5">
    <source>
        <dbReference type="Proteomes" id="UP001224997"/>
    </source>
</evidence>
<keyword evidence="3" id="KW-0732">Signal</keyword>
<dbReference type="InterPro" id="IPR017850">
    <property type="entry name" value="Alkaline_phosphatase_core_sf"/>
</dbReference>
<keyword evidence="1" id="KW-0597">Phosphoprotein</keyword>
<comment type="similarity">
    <text evidence="2">Belongs to the alkaline phosphatase family.</text>
</comment>
<protein>
    <submittedName>
        <fullName evidence="4">Alkaline phosphatase</fullName>
        <ecNumber evidence="4">3.1.3.1</ecNumber>
    </submittedName>
</protein>
<reference evidence="4 5" key="1">
    <citation type="submission" date="2023-08" db="EMBL/GenBank/DDBJ databases">
        <authorList>
            <person name="Park J.-S."/>
        </authorList>
    </citation>
    <scope>NUCLEOTIDE SEQUENCE [LARGE SCALE GENOMIC DNA]</scope>
    <source>
        <strain evidence="4 5">2205BS29-5</strain>
    </source>
</reference>
<proteinExistence type="inferred from homology"/>
<dbReference type="PRINTS" id="PR00113">
    <property type="entry name" value="ALKPHPHTASE"/>
</dbReference>
<organism evidence="4 5">
    <name type="scientific">Paracoccus spongiarum</name>
    <dbReference type="NCBI Taxonomy" id="3064387"/>
    <lineage>
        <taxon>Bacteria</taxon>
        <taxon>Pseudomonadati</taxon>
        <taxon>Pseudomonadota</taxon>
        <taxon>Alphaproteobacteria</taxon>
        <taxon>Rhodobacterales</taxon>
        <taxon>Paracoccaceae</taxon>
        <taxon>Paracoccus</taxon>
    </lineage>
</organism>
<dbReference type="SMART" id="SM00098">
    <property type="entry name" value="alkPPc"/>
    <property type="match status" value="1"/>
</dbReference>
<accession>A0ABT9JJK0</accession>
<evidence type="ECO:0000313" key="4">
    <source>
        <dbReference type="EMBL" id="MDP5309241.1"/>
    </source>
</evidence>
<dbReference type="EMBL" id="JAVAMQ010000046">
    <property type="protein sequence ID" value="MDP5309241.1"/>
    <property type="molecule type" value="Genomic_DNA"/>
</dbReference>
<keyword evidence="4" id="KW-0378">Hydrolase</keyword>
<dbReference type="Gene3D" id="3.40.720.10">
    <property type="entry name" value="Alkaline Phosphatase, subunit A"/>
    <property type="match status" value="1"/>
</dbReference>
<dbReference type="SUPFAM" id="SSF53649">
    <property type="entry name" value="Alkaline phosphatase-like"/>
    <property type="match status" value="1"/>
</dbReference>
<feature type="signal peptide" evidence="3">
    <location>
        <begin position="1"/>
        <end position="19"/>
    </location>
</feature>
<gene>
    <name evidence="4" type="ORF">Q5Y72_19410</name>
</gene>
<dbReference type="InterPro" id="IPR001952">
    <property type="entry name" value="Alkaline_phosphatase"/>
</dbReference>
<dbReference type="CDD" id="cd16012">
    <property type="entry name" value="ALP"/>
    <property type="match status" value="1"/>
</dbReference>
<dbReference type="Pfam" id="PF00245">
    <property type="entry name" value="Alk_phosphatase"/>
    <property type="match status" value="1"/>
</dbReference>
<feature type="chain" id="PRO_5045571213" evidence="3">
    <location>
        <begin position="20"/>
        <end position="495"/>
    </location>
</feature>
<evidence type="ECO:0000256" key="2">
    <source>
        <dbReference type="RuleBase" id="RU003946"/>
    </source>
</evidence>
<dbReference type="Proteomes" id="UP001224997">
    <property type="component" value="Unassembled WGS sequence"/>
</dbReference>
<dbReference type="PANTHER" id="PTHR11596:SF5">
    <property type="entry name" value="ALKALINE PHOSPHATASE"/>
    <property type="match status" value="1"/>
</dbReference>
<dbReference type="PANTHER" id="PTHR11596">
    <property type="entry name" value="ALKALINE PHOSPHATASE"/>
    <property type="match status" value="1"/>
</dbReference>
<dbReference type="RefSeq" id="WP_305965039.1">
    <property type="nucleotide sequence ID" value="NZ_JAVAMQ010000046.1"/>
</dbReference>
<evidence type="ECO:0000256" key="3">
    <source>
        <dbReference type="SAM" id="SignalP"/>
    </source>
</evidence>
<comment type="caution">
    <text evidence="4">The sequence shown here is derived from an EMBL/GenBank/DDBJ whole genome shotgun (WGS) entry which is preliminary data.</text>
</comment>
<sequence>MKRAISTALFLSTATAGQAQDLLQADSVWLRDAAAVLEARVAATPLTGTAKNVILIVGDGNDVAATYATRLYMGQKAGGFGDEFVLPQDTFANVALIKTYLPNAQTPDSAPTATALNTGVKTDDGVIGLDEDANLEDCATFAGNELTSLAEIATAAGKSVGNVTTTRITHATPAAVYARTVARDWESSVPEGCTAQKDIAQQLVEAMDKGIIDVAMGGGRREFLPSNMQGEEGDGGNRKDGLNLIAAGMDKGWAYAWNKETAAALPLDGSKPILALFEGSHMQYEADRTDEPSLAEMTEAAIKALSTNQNGFFLQIEGGRIDHALHDGNLARAVADGEAMAKAIQMADDMTNDEDTLIIVTADHGHNLAFNGYCGRGSSILGLCMEIDPNGVAAKDTPNLAADGKPYTVAGFVNGPGAIVTELADGSWVGNRPTVTEEEAESLDYLQQSSVPTDSETHSGVDIQAYAKGPWAHLVGGVVEQNYLFNVMTYAMSAK</sequence>
<evidence type="ECO:0000256" key="1">
    <source>
        <dbReference type="ARBA" id="ARBA00022553"/>
    </source>
</evidence>
<name>A0ABT9JJK0_9RHOB</name>